<evidence type="ECO:0000313" key="1">
    <source>
        <dbReference type="EMBL" id="OUI85218.1"/>
    </source>
</evidence>
<protein>
    <submittedName>
        <fullName evidence="1">Uncharacterized protein</fullName>
    </submittedName>
</protein>
<dbReference type="RefSeq" id="WP_086551478.1">
    <property type="nucleotide sequence ID" value="NZ_JOMO01000003.1"/>
</dbReference>
<reference evidence="1 2" key="1">
    <citation type="submission" date="2014-06" db="EMBL/GenBank/DDBJ databases">
        <authorList>
            <person name="Ju J."/>
            <person name="Zhang J."/>
        </authorList>
    </citation>
    <scope>NUCLEOTIDE SEQUENCE [LARGE SCALE GENOMIC DNA]</scope>
    <source>
        <strain evidence="1">DmW_045</strain>
    </source>
</reference>
<comment type="caution">
    <text evidence="1">The sequence shown here is derived from an EMBL/GenBank/DDBJ whole genome shotgun (WGS) entry which is preliminary data.</text>
</comment>
<name>A0A252A6K1_9PROT</name>
<dbReference type="AlphaFoldDB" id="A0A252A6K1"/>
<proteinExistence type="predicted"/>
<organism evidence="1 2">
    <name type="scientific">Acetobacter orientalis</name>
    <dbReference type="NCBI Taxonomy" id="146474"/>
    <lineage>
        <taxon>Bacteria</taxon>
        <taxon>Pseudomonadati</taxon>
        <taxon>Pseudomonadota</taxon>
        <taxon>Alphaproteobacteria</taxon>
        <taxon>Acetobacterales</taxon>
        <taxon>Acetobacteraceae</taxon>
        <taxon>Acetobacter</taxon>
    </lineage>
</organism>
<accession>A0A252A6K1</accession>
<dbReference type="Proteomes" id="UP000194639">
    <property type="component" value="Unassembled WGS sequence"/>
</dbReference>
<gene>
    <name evidence="1" type="ORF">HK12_05940</name>
</gene>
<sequence length="135" mass="14935">MSLFGVPRTTIPHPTLHPEVSDLIRQCPTRLDVLRAASGYALLPPEKEEVIFQNSYTLFIKLNNGLPQNYRARGGIIESAFRPLLNNAHTALENLPHKQTVATVADAQCLIEAYVKVHWALGARAAAMDLYCAVE</sequence>
<evidence type="ECO:0000313" key="2">
    <source>
        <dbReference type="Proteomes" id="UP000194639"/>
    </source>
</evidence>
<dbReference type="EMBL" id="JOMO01000003">
    <property type="protein sequence ID" value="OUI85218.1"/>
    <property type="molecule type" value="Genomic_DNA"/>
</dbReference>